<reference evidence="2 3" key="1">
    <citation type="submission" date="2019-04" db="EMBL/GenBank/DDBJ databases">
        <title>An improved genome assembly and genetic linkage map for asparagus bean, Vigna unguiculata ssp. sesquipedialis.</title>
        <authorList>
            <person name="Xia Q."/>
            <person name="Zhang R."/>
            <person name="Dong Y."/>
        </authorList>
    </citation>
    <scope>NUCLEOTIDE SEQUENCE [LARGE SCALE GENOMIC DNA]</scope>
    <source>
        <tissue evidence="2">Leaf</tissue>
    </source>
</reference>
<sequence>MANSRLKKKKDVRKTKDYNMDDLASDDEWTVEENEASSSLDASYEELLLEVGENEDASRGGGVAPIHHLEVPPIVDNDQGPRGEDIDENEDAMEDNDDYPTFDMKEFLR</sequence>
<proteinExistence type="predicted"/>
<feature type="region of interest" description="Disordered" evidence="1">
    <location>
        <begin position="55"/>
        <end position="109"/>
    </location>
</feature>
<dbReference type="AlphaFoldDB" id="A0A4D6L0U9"/>
<name>A0A4D6L0U9_VIGUN</name>
<evidence type="ECO:0000313" key="2">
    <source>
        <dbReference type="EMBL" id="QCD82171.1"/>
    </source>
</evidence>
<accession>A0A4D6L0U9</accession>
<feature type="compositionally biased region" description="Acidic residues" evidence="1">
    <location>
        <begin position="85"/>
        <end position="100"/>
    </location>
</feature>
<keyword evidence="3" id="KW-1185">Reference proteome</keyword>
<evidence type="ECO:0000256" key="1">
    <source>
        <dbReference type="SAM" id="MobiDB-lite"/>
    </source>
</evidence>
<dbReference type="Proteomes" id="UP000501690">
    <property type="component" value="Linkage Group LG2"/>
</dbReference>
<feature type="compositionally biased region" description="Basic residues" evidence="1">
    <location>
        <begin position="1"/>
        <end position="13"/>
    </location>
</feature>
<feature type="compositionally biased region" description="Acidic residues" evidence="1">
    <location>
        <begin position="23"/>
        <end position="35"/>
    </location>
</feature>
<dbReference type="EMBL" id="CP039346">
    <property type="protein sequence ID" value="QCD82171.1"/>
    <property type="molecule type" value="Genomic_DNA"/>
</dbReference>
<protein>
    <submittedName>
        <fullName evidence="2">Uncharacterized protein</fullName>
    </submittedName>
</protein>
<organism evidence="2 3">
    <name type="scientific">Vigna unguiculata</name>
    <name type="common">Cowpea</name>
    <dbReference type="NCBI Taxonomy" id="3917"/>
    <lineage>
        <taxon>Eukaryota</taxon>
        <taxon>Viridiplantae</taxon>
        <taxon>Streptophyta</taxon>
        <taxon>Embryophyta</taxon>
        <taxon>Tracheophyta</taxon>
        <taxon>Spermatophyta</taxon>
        <taxon>Magnoliopsida</taxon>
        <taxon>eudicotyledons</taxon>
        <taxon>Gunneridae</taxon>
        <taxon>Pentapetalae</taxon>
        <taxon>rosids</taxon>
        <taxon>fabids</taxon>
        <taxon>Fabales</taxon>
        <taxon>Fabaceae</taxon>
        <taxon>Papilionoideae</taxon>
        <taxon>50 kb inversion clade</taxon>
        <taxon>NPAAA clade</taxon>
        <taxon>indigoferoid/millettioid clade</taxon>
        <taxon>Phaseoleae</taxon>
        <taxon>Vigna</taxon>
    </lineage>
</organism>
<gene>
    <name evidence="2" type="ORF">DEO72_LG2g2505</name>
</gene>
<feature type="region of interest" description="Disordered" evidence="1">
    <location>
        <begin position="1"/>
        <end position="41"/>
    </location>
</feature>
<evidence type="ECO:0000313" key="3">
    <source>
        <dbReference type="Proteomes" id="UP000501690"/>
    </source>
</evidence>